<organism evidence="1 2">
    <name type="scientific">Providencia alcalifaciens</name>
    <dbReference type="NCBI Taxonomy" id="126385"/>
    <lineage>
        <taxon>Bacteria</taxon>
        <taxon>Pseudomonadati</taxon>
        <taxon>Pseudomonadota</taxon>
        <taxon>Gammaproteobacteria</taxon>
        <taxon>Enterobacterales</taxon>
        <taxon>Morganellaceae</taxon>
        <taxon>Providencia</taxon>
    </lineage>
</organism>
<accession>A0A4R3NMA6</accession>
<reference evidence="1 2" key="1">
    <citation type="submission" date="2019-03" db="EMBL/GenBank/DDBJ databases">
        <title>Genomic analyses of the natural microbiome of Caenorhabditis elegans.</title>
        <authorList>
            <person name="Samuel B."/>
        </authorList>
    </citation>
    <scope>NUCLEOTIDE SEQUENCE [LARGE SCALE GENOMIC DNA]</scope>
    <source>
        <strain evidence="1 2">JUb102</strain>
    </source>
</reference>
<protein>
    <submittedName>
        <fullName evidence="1">Uncharacterized protein DUF2612</fullName>
    </submittedName>
</protein>
<dbReference type="AlphaFoldDB" id="A0A4R3NMA6"/>
<evidence type="ECO:0000313" key="1">
    <source>
        <dbReference type="EMBL" id="TCT36712.1"/>
    </source>
</evidence>
<dbReference type="RefSeq" id="WP_036952877.1">
    <property type="nucleotide sequence ID" value="NZ_CABKTH010000004.1"/>
</dbReference>
<dbReference type="InterPro" id="IPR021283">
    <property type="entry name" value="Phage_Wedge1"/>
</dbReference>
<evidence type="ECO:0000313" key="2">
    <source>
        <dbReference type="Proteomes" id="UP000295055"/>
    </source>
</evidence>
<proteinExistence type="predicted"/>
<dbReference type="EMBL" id="SMAS01000002">
    <property type="protein sequence ID" value="TCT36712.1"/>
    <property type="molecule type" value="Genomic_DNA"/>
</dbReference>
<dbReference type="OrthoDB" id="6624536at2"/>
<sequence length="219" mass="25893">MTQVQSFDFHSDLLKAILWQYEDAENLKALAGYKSTYFDKSTVQFWRNWYRDVFNIDTANEFGLNIWSRILDVPLGIDVPPSDKTKVGFGFGKKKANFKANFRRNSDYTLSLTVEQKRLIIRMRYFNLTQSPTVTNINEFLRRFFWQEDSKVFVLDPLDMTYTYYVFNYNPDERLRLLLENFDLMPRPSGVGVKYRIVTKQSFGHGKLRKNFLSSNFGA</sequence>
<comment type="caution">
    <text evidence="1">The sequence shown here is derived from an EMBL/GenBank/DDBJ whole genome shotgun (WGS) entry which is preliminary data.</text>
</comment>
<name>A0A4R3NMA6_9GAMM</name>
<dbReference type="Pfam" id="PF11041">
    <property type="entry name" value="Phage_Wedge1"/>
    <property type="match status" value="1"/>
</dbReference>
<dbReference type="Proteomes" id="UP000295055">
    <property type="component" value="Unassembled WGS sequence"/>
</dbReference>
<gene>
    <name evidence="1" type="ORF">EC835_102163</name>
</gene>